<dbReference type="SUPFAM" id="SSF49764">
    <property type="entry name" value="HSP20-like chaperones"/>
    <property type="match status" value="1"/>
</dbReference>
<protein>
    <recommendedName>
        <fullName evidence="3">NudC domain-containing protein 1</fullName>
    </recommendedName>
</protein>
<dbReference type="Gene3D" id="2.60.40.790">
    <property type="match status" value="1"/>
</dbReference>
<evidence type="ECO:0000256" key="3">
    <source>
        <dbReference type="ARBA" id="ARBA00018915"/>
    </source>
</evidence>
<proteinExistence type="predicted"/>
<evidence type="ECO:0000259" key="6">
    <source>
        <dbReference type="PROSITE" id="PS51203"/>
    </source>
</evidence>
<dbReference type="GO" id="GO:0005737">
    <property type="term" value="C:cytoplasm"/>
    <property type="evidence" value="ECO:0007669"/>
    <property type="project" value="UniProtKB-SubCell"/>
</dbReference>
<dbReference type="PROSITE" id="PS51203">
    <property type="entry name" value="CS"/>
    <property type="match status" value="1"/>
</dbReference>
<comment type="subcellular location">
    <subcellularLocation>
        <location evidence="2">Cytoplasm</location>
    </subcellularLocation>
    <subcellularLocation>
        <location evidence="1">Nucleus</location>
    </subcellularLocation>
</comment>
<evidence type="ECO:0000256" key="1">
    <source>
        <dbReference type="ARBA" id="ARBA00004123"/>
    </source>
</evidence>
<dbReference type="WBParaSite" id="jg16919">
    <property type="protein sequence ID" value="jg16919"/>
    <property type="gene ID" value="jg16919"/>
</dbReference>
<evidence type="ECO:0000313" key="7">
    <source>
        <dbReference type="Proteomes" id="UP000887574"/>
    </source>
</evidence>
<dbReference type="AlphaFoldDB" id="A0A915D9S4"/>
<dbReference type="PANTHER" id="PTHR21664">
    <property type="entry name" value="CHRONIC MYELOGENOUS LEUKEMIA TUMOR ANTIGEN 66"/>
    <property type="match status" value="1"/>
</dbReference>
<evidence type="ECO:0000256" key="2">
    <source>
        <dbReference type="ARBA" id="ARBA00004496"/>
    </source>
</evidence>
<dbReference type="InterPro" id="IPR007052">
    <property type="entry name" value="CS_dom"/>
</dbReference>
<dbReference type="PANTHER" id="PTHR21664:SF1">
    <property type="entry name" value="NUDC DOMAIN-CONTAINING PROTEIN 1"/>
    <property type="match status" value="1"/>
</dbReference>
<keyword evidence="4" id="KW-0963">Cytoplasm</keyword>
<accession>A0A915D9S4</accession>
<evidence type="ECO:0000256" key="5">
    <source>
        <dbReference type="ARBA" id="ARBA00023242"/>
    </source>
</evidence>
<dbReference type="Proteomes" id="UP000887574">
    <property type="component" value="Unplaced"/>
</dbReference>
<organism evidence="7 8">
    <name type="scientific">Ditylenchus dipsaci</name>
    <dbReference type="NCBI Taxonomy" id="166011"/>
    <lineage>
        <taxon>Eukaryota</taxon>
        <taxon>Metazoa</taxon>
        <taxon>Ecdysozoa</taxon>
        <taxon>Nematoda</taxon>
        <taxon>Chromadorea</taxon>
        <taxon>Rhabditida</taxon>
        <taxon>Tylenchina</taxon>
        <taxon>Tylenchomorpha</taxon>
        <taxon>Sphaerularioidea</taxon>
        <taxon>Anguinidae</taxon>
        <taxon>Anguininae</taxon>
        <taxon>Ditylenchus</taxon>
    </lineage>
</organism>
<keyword evidence="7" id="KW-1185">Reference proteome</keyword>
<keyword evidence="5" id="KW-0539">Nucleus</keyword>
<evidence type="ECO:0000256" key="4">
    <source>
        <dbReference type="ARBA" id="ARBA00022490"/>
    </source>
</evidence>
<dbReference type="GO" id="GO:0005634">
    <property type="term" value="C:nucleus"/>
    <property type="evidence" value="ECO:0007669"/>
    <property type="project" value="UniProtKB-SubCell"/>
</dbReference>
<evidence type="ECO:0000313" key="8">
    <source>
        <dbReference type="WBParaSite" id="jg16919"/>
    </source>
</evidence>
<dbReference type="InterPro" id="IPR037895">
    <property type="entry name" value="NUDCD1"/>
</dbReference>
<dbReference type="InterPro" id="IPR008978">
    <property type="entry name" value="HSP20-like_chaperone"/>
</dbReference>
<reference evidence="8" key="1">
    <citation type="submission" date="2022-11" db="UniProtKB">
        <authorList>
            <consortium name="WormBaseParasite"/>
        </authorList>
    </citation>
    <scope>IDENTIFICATION</scope>
</reference>
<name>A0A915D9S4_9BILA</name>
<sequence length="503" mass="56911">MTLFRPRNWCCHTKPTAVHPNQQDRLVVDNFNLGIKQIAGYIPLQDGSIVGAQLSLESFHWTPTTSFVDEQHAVATNSLGQLQLFNTGNRQSIENWTMVLQEDLSPADSCPTLSWMLESRCNSEISPTRNLNPIHMNKLFYLSILKVNGQFNIVKKQEACCAGCLVLATFDQQVEQVIIAVEKGPNSEKPELPLEKTAENDKAQEVFTVNQNFYFWTQSEDELTAYFKFTPDVNRADVKIDVVEDQFNMTHHEIILINSKLGGDASLKSAEWIDADDVLVVTLAKNETGKWKHSCLELASNKKQTSSDVNPLFNLEQLESCDQTDSTLFFYWLDRESLDVRQKADLTGNQILFPTQFSANTPKGFASRYDVDGIVWSFGEQKIDYQHTLNAFGYIHAGHEGIRFAGCSPDAKYATLVNRRNHAFVYFQNASLEKGSELRNRKTGRVSKTVAKQMIFTLAKSDPEYNVHVHENEFIGFYAANDVLLLLTPNAVYALNLQVIKNE</sequence>
<feature type="domain" description="CS" evidence="6">
    <location>
        <begin position="209"/>
        <end position="295"/>
    </location>
</feature>